<evidence type="ECO:0000313" key="7">
    <source>
        <dbReference type="Proteomes" id="UP000569951"/>
    </source>
</evidence>
<evidence type="ECO:0000313" key="6">
    <source>
        <dbReference type="EMBL" id="MBB6096747.1"/>
    </source>
</evidence>
<dbReference type="GO" id="GO:0008234">
    <property type="term" value="F:cysteine-type peptidase activity"/>
    <property type="evidence" value="ECO:0007669"/>
    <property type="project" value="UniProtKB-KW"/>
</dbReference>
<dbReference type="InterPro" id="IPR003646">
    <property type="entry name" value="SH3-like_bac-type"/>
</dbReference>
<keyword evidence="3" id="KW-0378">Hydrolase</keyword>
<keyword evidence="7" id="KW-1185">Reference proteome</keyword>
<dbReference type="Pfam" id="PF00877">
    <property type="entry name" value="NLPC_P60"/>
    <property type="match status" value="1"/>
</dbReference>
<evidence type="ECO:0000256" key="4">
    <source>
        <dbReference type="ARBA" id="ARBA00022807"/>
    </source>
</evidence>
<organism evidence="6 7">
    <name type="scientific">Deinobacterium chartae</name>
    <dbReference type="NCBI Taxonomy" id="521158"/>
    <lineage>
        <taxon>Bacteria</taxon>
        <taxon>Thermotogati</taxon>
        <taxon>Deinococcota</taxon>
        <taxon>Deinococci</taxon>
        <taxon>Deinococcales</taxon>
        <taxon>Deinococcaceae</taxon>
        <taxon>Deinobacterium</taxon>
    </lineage>
</organism>
<dbReference type="Gene3D" id="2.30.30.40">
    <property type="entry name" value="SH3 Domains"/>
    <property type="match status" value="2"/>
</dbReference>
<comment type="similarity">
    <text evidence="1">Belongs to the peptidase C40 family.</text>
</comment>
<feature type="domain" description="NlpC/P60" evidence="5">
    <location>
        <begin position="161"/>
        <end position="276"/>
    </location>
</feature>
<gene>
    <name evidence="6" type="ORF">HNR42_000159</name>
</gene>
<dbReference type="InterPro" id="IPR000064">
    <property type="entry name" value="NLP_P60_dom"/>
</dbReference>
<keyword evidence="4" id="KW-0788">Thiol protease</keyword>
<dbReference type="Gene3D" id="3.90.1720.10">
    <property type="entry name" value="endopeptidase domain like (from Nostoc punctiforme)"/>
    <property type="match status" value="1"/>
</dbReference>
<dbReference type="AlphaFoldDB" id="A0A841HTR7"/>
<keyword evidence="2" id="KW-0645">Protease</keyword>
<comment type="caution">
    <text evidence="6">The sequence shown here is derived from an EMBL/GenBank/DDBJ whole genome shotgun (WGS) entry which is preliminary data.</text>
</comment>
<evidence type="ECO:0000259" key="5">
    <source>
        <dbReference type="PROSITE" id="PS51935"/>
    </source>
</evidence>
<dbReference type="RefSeq" id="WP_343058120.1">
    <property type="nucleotide sequence ID" value="NZ_JACHHG010000001.1"/>
</dbReference>
<evidence type="ECO:0000256" key="3">
    <source>
        <dbReference type="ARBA" id="ARBA00022801"/>
    </source>
</evidence>
<dbReference type="EMBL" id="JACHHG010000001">
    <property type="protein sequence ID" value="MBB6096747.1"/>
    <property type="molecule type" value="Genomic_DNA"/>
</dbReference>
<dbReference type="Pfam" id="PF06347">
    <property type="entry name" value="SH3_4"/>
    <property type="match status" value="1"/>
</dbReference>
<sequence length="281" mass="31238">MKLDRRTHAFDEGRRRAEPALRGQLEGEWSWLETPRRGVAARGRVSLRARPQSEAPQVTEALLGEAVEILEDLGEWVWVRTLHDRYLGYARRAEVLLGGFENAVSVKALRGHVYDAPRVQGGIIAEIARGACLRVLREEGEWREVALPDGRRGFVSAAVFDEVATDPLEFGQLLLGTPYVWGGRSAWGIDCSGLSQRVYAFWGRSIPRDADQQQAFLEPVNTPQPGDLAFFPGHVAVCLGEGRILHATSTYMRVAINTLGEGEYGQRLEAALTGYGRWRDA</sequence>
<dbReference type="GO" id="GO:0006508">
    <property type="term" value="P:proteolysis"/>
    <property type="evidence" value="ECO:0007669"/>
    <property type="project" value="UniProtKB-KW"/>
</dbReference>
<dbReference type="InterPro" id="IPR010466">
    <property type="entry name" value="DUF1058"/>
</dbReference>
<dbReference type="SUPFAM" id="SSF54001">
    <property type="entry name" value="Cysteine proteinases"/>
    <property type="match status" value="1"/>
</dbReference>
<evidence type="ECO:0000256" key="1">
    <source>
        <dbReference type="ARBA" id="ARBA00007074"/>
    </source>
</evidence>
<dbReference type="InterPro" id="IPR041382">
    <property type="entry name" value="SH3_16"/>
</dbReference>
<dbReference type="PANTHER" id="PTHR47053">
    <property type="entry name" value="MUREIN DD-ENDOPEPTIDASE MEPH-RELATED"/>
    <property type="match status" value="1"/>
</dbReference>
<accession>A0A841HTR7</accession>
<dbReference type="SMART" id="SM00287">
    <property type="entry name" value="SH3b"/>
    <property type="match status" value="2"/>
</dbReference>
<proteinExistence type="inferred from homology"/>
<dbReference type="Proteomes" id="UP000569951">
    <property type="component" value="Unassembled WGS sequence"/>
</dbReference>
<dbReference type="PROSITE" id="PS51935">
    <property type="entry name" value="NLPC_P60"/>
    <property type="match status" value="1"/>
</dbReference>
<evidence type="ECO:0000256" key="2">
    <source>
        <dbReference type="ARBA" id="ARBA00022670"/>
    </source>
</evidence>
<protein>
    <recommendedName>
        <fullName evidence="5">NlpC/P60 domain-containing protein</fullName>
    </recommendedName>
</protein>
<reference evidence="6 7" key="1">
    <citation type="submission" date="2020-08" db="EMBL/GenBank/DDBJ databases">
        <title>Genomic Encyclopedia of Type Strains, Phase IV (KMG-IV): sequencing the most valuable type-strain genomes for metagenomic binning, comparative biology and taxonomic classification.</title>
        <authorList>
            <person name="Goeker M."/>
        </authorList>
    </citation>
    <scope>NUCLEOTIDE SEQUENCE [LARGE SCALE GENOMIC DNA]</scope>
    <source>
        <strain evidence="6 7">DSM 21458</strain>
    </source>
</reference>
<dbReference type="InterPro" id="IPR051202">
    <property type="entry name" value="Peptidase_C40"/>
</dbReference>
<name>A0A841HTR7_9DEIO</name>
<dbReference type="Pfam" id="PF18348">
    <property type="entry name" value="SH3_16"/>
    <property type="match status" value="1"/>
</dbReference>
<dbReference type="InterPro" id="IPR038765">
    <property type="entry name" value="Papain-like_cys_pep_sf"/>
</dbReference>
<dbReference type="PANTHER" id="PTHR47053:SF1">
    <property type="entry name" value="MUREIN DD-ENDOPEPTIDASE MEPH-RELATED"/>
    <property type="match status" value="1"/>
</dbReference>